<evidence type="ECO:0000256" key="3">
    <source>
        <dbReference type="ARBA" id="ARBA00022989"/>
    </source>
</evidence>
<keyword evidence="7" id="KW-1185">Reference proteome</keyword>
<keyword evidence="5" id="KW-0732">Signal</keyword>
<dbReference type="OrthoDB" id="342281at2759"/>
<dbReference type="InParanoid" id="A0A6P8Z7S0"/>
<evidence type="ECO:0000256" key="4">
    <source>
        <dbReference type="ARBA" id="ARBA00023136"/>
    </source>
</evidence>
<dbReference type="GO" id="GO:0016020">
    <property type="term" value="C:membrane"/>
    <property type="evidence" value="ECO:0007669"/>
    <property type="project" value="UniProtKB-SubCell"/>
</dbReference>
<dbReference type="Gene3D" id="2.60.120.260">
    <property type="entry name" value="Galactose-binding domain-like"/>
    <property type="match status" value="1"/>
</dbReference>
<feature type="signal peptide" evidence="5">
    <location>
        <begin position="1"/>
        <end position="23"/>
    </location>
</feature>
<sequence length="202" mass="22691">MAARRVVLALALVSTLLLSLAMAGMYVNVRVLSRQLHHLSAEVDSSMSKLLAVQRRQEAQHDKLYDHVNRAEGGRVASTAGTPPYQAEDVSLHFLGIRLYHYTRADPNAMLQALPGPELDERAVELGRFVYKIDDLPLQIFRIPRPVGSFRYVALRIDSNHGHPDFTCVYRFRVHGFLDHDDGLHGHGQLVEAADAPRDLQH</sequence>
<evidence type="ECO:0000256" key="5">
    <source>
        <dbReference type="SAM" id="SignalP"/>
    </source>
</evidence>
<proteinExistence type="predicted"/>
<dbReference type="Proteomes" id="UP000515158">
    <property type="component" value="Unplaced"/>
</dbReference>
<dbReference type="GeneID" id="117646224"/>
<evidence type="ECO:0000259" key="6">
    <source>
        <dbReference type="PROSITE" id="PS51469"/>
    </source>
</evidence>
<dbReference type="PANTHER" id="PTHR12911">
    <property type="entry name" value="SAD1/UNC-84-LIKE PROTEIN-RELATED"/>
    <property type="match status" value="1"/>
</dbReference>
<dbReference type="AlphaFoldDB" id="A0A6P8Z7S0"/>
<gene>
    <name evidence="8" type="primary">LOC117646224</name>
</gene>
<organism evidence="8">
    <name type="scientific">Thrips palmi</name>
    <name type="common">Melon thrips</name>
    <dbReference type="NCBI Taxonomy" id="161013"/>
    <lineage>
        <taxon>Eukaryota</taxon>
        <taxon>Metazoa</taxon>
        <taxon>Ecdysozoa</taxon>
        <taxon>Arthropoda</taxon>
        <taxon>Hexapoda</taxon>
        <taxon>Insecta</taxon>
        <taxon>Pterygota</taxon>
        <taxon>Neoptera</taxon>
        <taxon>Paraneoptera</taxon>
        <taxon>Thysanoptera</taxon>
        <taxon>Terebrantia</taxon>
        <taxon>Thripoidea</taxon>
        <taxon>Thripidae</taxon>
        <taxon>Thrips</taxon>
    </lineage>
</organism>
<evidence type="ECO:0000313" key="7">
    <source>
        <dbReference type="Proteomes" id="UP000515158"/>
    </source>
</evidence>
<protein>
    <submittedName>
        <fullName evidence="8">Uncharacterized protein LOC117646224 isoform X1</fullName>
    </submittedName>
</protein>
<name>A0A6P8Z7S0_THRPL</name>
<comment type="subcellular location">
    <subcellularLocation>
        <location evidence="1">Membrane</location>
    </subcellularLocation>
</comment>
<dbReference type="KEGG" id="tpal:117646224"/>
<feature type="domain" description="SUN" evidence="6">
    <location>
        <begin position="1"/>
        <end position="179"/>
    </location>
</feature>
<reference evidence="8" key="1">
    <citation type="submission" date="2025-08" db="UniProtKB">
        <authorList>
            <consortium name="RefSeq"/>
        </authorList>
    </citation>
    <scope>IDENTIFICATION</scope>
    <source>
        <tissue evidence="8">Total insect</tissue>
    </source>
</reference>
<dbReference type="PANTHER" id="PTHR12911:SF8">
    <property type="entry name" value="KLAROID PROTEIN-RELATED"/>
    <property type="match status" value="1"/>
</dbReference>
<dbReference type="Pfam" id="PF07738">
    <property type="entry name" value="Sad1_UNC"/>
    <property type="match status" value="1"/>
</dbReference>
<accession>A0A6P8Z7S0</accession>
<evidence type="ECO:0000313" key="8">
    <source>
        <dbReference type="RefSeq" id="XP_034242922.1"/>
    </source>
</evidence>
<evidence type="ECO:0000256" key="2">
    <source>
        <dbReference type="ARBA" id="ARBA00022692"/>
    </source>
</evidence>
<keyword evidence="4" id="KW-0472">Membrane</keyword>
<feature type="chain" id="PRO_5028160744" evidence="5">
    <location>
        <begin position="24"/>
        <end position="202"/>
    </location>
</feature>
<keyword evidence="2" id="KW-0812">Transmembrane</keyword>
<dbReference type="RefSeq" id="XP_034242922.1">
    <property type="nucleotide sequence ID" value="XM_034387031.1"/>
</dbReference>
<keyword evidence="3" id="KW-1133">Transmembrane helix</keyword>
<dbReference type="GO" id="GO:0043495">
    <property type="term" value="F:protein-membrane adaptor activity"/>
    <property type="evidence" value="ECO:0007669"/>
    <property type="project" value="TreeGrafter"/>
</dbReference>
<evidence type="ECO:0000256" key="1">
    <source>
        <dbReference type="ARBA" id="ARBA00004370"/>
    </source>
</evidence>
<dbReference type="PROSITE" id="PS51469">
    <property type="entry name" value="SUN"/>
    <property type="match status" value="1"/>
</dbReference>
<dbReference type="InterPro" id="IPR045119">
    <property type="entry name" value="SUN1-5"/>
</dbReference>
<dbReference type="InterPro" id="IPR012919">
    <property type="entry name" value="SUN_dom"/>
</dbReference>
<dbReference type="GO" id="GO:0005635">
    <property type="term" value="C:nuclear envelope"/>
    <property type="evidence" value="ECO:0007669"/>
    <property type="project" value="TreeGrafter"/>
</dbReference>